<evidence type="ECO:0000313" key="2">
    <source>
        <dbReference type="Proteomes" id="UP000067711"/>
    </source>
</evidence>
<organism evidence="1 2">
    <name type="scientific">Burkholderia mayonis</name>
    <dbReference type="NCBI Taxonomy" id="1385591"/>
    <lineage>
        <taxon>Bacteria</taxon>
        <taxon>Pseudomonadati</taxon>
        <taxon>Pseudomonadota</taxon>
        <taxon>Betaproteobacteria</taxon>
        <taxon>Burkholderiales</taxon>
        <taxon>Burkholderiaceae</taxon>
        <taxon>Burkholderia</taxon>
        <taxon>pseudomallei group</taxon>
    </lineage>
</organism>
<name>A0A1B4G3N5_9BURK</name>
<dbReference type="AlphaFoldDB" id="A0A1B4G3N5"/>
<evidence type="ECO:0000313" key="1">
    <source>
        <dbReference type="EMBL" id="AOJ10526.1"/>
    </source>
</evidence>
<reference evidence="1 2" key="1">
    <citation type="submission" date="2015-12" db="EMBL/GenBank/DDBJ databases">
        <title>Diversity of Burkholderia near neighbor genomes.</title>
        <authorList>
            <person name="Sahl J."/>
            <person name="Wagner D."/>
            <person name="Keim P."/>
        </authorList>
    </citation>
    <scope>NUCLEOTIDE SEQUENCE [LARGE SCALE GENOMIC DNA]</scope>
    <source>
        <strain evidence="1 2">BDU8</strain>
    </source>
</reference>
<gene>
    <name evidence="1" type="ORF">WS71_25370</name>
</gene>
<proteinExistence type="predicted"/>
<sequence length="97" mass="10830">MHTKRAKRRVLDGLGYEIRFSVGRADFDPNRHPTIGSPLAAANRQTYADKHRARATCKTHNRTGCVRWRRVARCSRSTPPARCAAQRLPPAGFACAS</sequence>
<protein>
    <submittedName>
        <fullName evidence="1">Uncharacterized protein</fullName>
    </submittedName>
</protein>
<accession>A0A1B4G3N5</accession>
<dbReference type="EMBL" id="CP013389">
    <property type="protein sequence ID" value="AOJ10526.1"/>
    <property type="molecule type" value="Genomic_DNA"/>
</dbReference>
<dbReference type="Proteomes" id="UP000067711">
    <property type="component" value="Chromosome 1"/>
</dbReference>